<dbReference type="PANTHER" id="PTHR35046">
    <property type="entry name" value="ZINC KNUCKLE (CCHC-TYPE) FAMILY PROTEIN"/>
    <property type="match status" value="1"/>
</dbReference>
<name>A0AAD8PIE3_LOLMU</name>
<gene>
    <name evidence="3" type="ORF">QYE76_007583</name>
</gene>
<dbReference type="AlphaFoldDB" id="A0AAD8PIE3"/>
<evidence type="ECO:0000256" key="1">
    <source>
        <dbReference type="SAM" id="MobiDB-lite"/>
    </source>
</evidence>
<dbReference type="GO" id="GO:0003676">
    <property type="term" value="F:nucleic acid binding"/>
    <property type="evidence" value="ECO:0007669"/>
    <property type="project" value="InterPro"/>
</dbReference>
<reference evidence="3" key="1">
    <citation type="submission" date="2023-07" db="EMBL/GenBank/DDBJ databases">
        <title>A chromosome-level genome assembly of Lolium multiflorum.</title>
        <authorList>
            <person name="Chen Y."/>
            <person name="Copetti D."/>
            <person name="Kolliker R."/>
            <person name="Studer B."/>
        </authorList>
    </citation>
    <scope>NUCLEOTIDE SEQUENCE</scope>
    <source>
        <strain evidence="3">02402/16</strain>
        <tissue evidence="3">Leaf</tissue>
    </source>
</reference>
<proteinExistence type="predicted"/>
<evidence type="ECO:0000313" key="4">
    <source>
        <dbReference type="Proteomes" id="UP001231189"/>
    </source>
</evidence>
<feature type="region of interest" description="Disordered" evidence="1">
    <location>
        <begin position="36"/>
        <end position="61"/>
    </location>
</feature>
<dbReference type="PROSITE" id="PS50994">
    <property type="entry name" value="INTEGRASE"/>
    <property type="match status" value="1"/>
</dbReference>
<dbReference type="InterPro" id="IPR012337">
    <property type="entry name" value="RNaseH-like_sf"/>
</dbReference>
<feature type="compositionally biased region" description="Polar residues" evidence="1">
    <location>
        <begin position="36"/>
        <end position="45"/>
    </location>
</feature>
<dbReference type="EMBL" id="JAUUTY010001114">
    <property type="protein sequence ID" value="KAK1561507.1"/>
    <property type="molecule type" value="Genomic_DNA"/>
</dbReference>
<keyword evidence="4" id="KW-1185">Reference proteome</keyword>
<dbReference type="Proteomes" id="UP001231189">
    <property type="component" value="Unassembled WGS sequence"/>
</dbReference>
<dbReference type="Pfam" id="PF24626">
    <property type="entry name" value="SH3_Tf2-1"/>
    <property type="match status" value="1"/>
</dbReference>
<organism evidence="3 4">
    <name type="scientific">Lolium multiflorum</name>
    <name type="common">Italian ryegrass</name>
    <name type="synonym">Lolium perenne subsp. multiflorum</name>
    <dbReference type="NCBI Taxonomy" id="4521"/>
    <lineage>
        <taxon>Eukaryota</taxon>
        <taxon>Viridiplantae</taxon>
        <taxon>Streptophyta</taxon>
        <taxon>Embryophyta</taxon>
        <taxon>Tracheophyta</taxon>
        <taxon>Spermatophyta</taxon>
        <taxon>Magnoliopsida</taxon>
        <taxon>Liliopsida</taxon>
        <taxon>Poales</taxon>
        <taxon>Poaceae</taxon>
        <taxon>BOP clade</taxon>
        <taxon>Pooideae</taxon>
        <taxon>Poodae</taxon>
        <taxon>Poeae</taxon>
        <taxon>Poeae Chloroplast Group 2 (Poeae type)</taxon>
        <taxon>Loliodinae</taxon>
        <taxon>Loliinae</taxon>
        <taxon>Lolium</taxon>
    </lineage>
</organism>
<dbReference type="Gene3D" id="3.30.420.10">
    <property type="entry name" value="Ribonuclease H-like superfamily/Ribonuclease H"/>
    <property type="match status" value="1"/>
</dbReference>
<sequence>MPPPRQARQGRTSPSASLVLLSLVRQDARLPFELTTSLQQSSDRAQSARRQHKPPREHQIHSRPRAIRLNAQEIAISPLDSIYAAPPAQTRAGQTRSNRTCDGCSDIDDAIDMEMRDSTICEMSDSTICEMSDSTICELDECLHFESMSDTPSSMDDETPIMEKMYMVHEDDDITPCLLLEDEHGGHMDPPTSTTPTSYERDYKDTVDCDVVPMTVCHMLLGRPWQYDKKANHDGYTNAYSFKVNDKTYILRPMTPSQVIADNAKALARAKEATITSELRGERVIHQKESERHKPYVSEMKSVLLATKSEMREVHHNPSTTLHYVLICKGPSEETNNLTNIPSSLLSLLKEFQDVFPDELPHGLPPLRGIEHRIDLIPGAPLPNRAAYRTNPEDTKEIQRQIQDLLAKGEIVRLHGVPRSIVSDRDVKFMSYLWKTLMAKFNVKLLFSSSSHPQTDGQTEVVNRSLSTLLRVLVKKNLKAWEDCIPHAEFAYNRAKHSTTMRSPFMVVYGFEPPTAIDLLPLPLHEQVNMDIDKRAQYMKKLHEDTRATIEQQVLRQATRLNLKKKARIFNEGDLVWIHLRKDRFPQERNSKLKPRGDGPFKVLKRINDNAYVIDIPTSKYLVSNTFNVSDLSPYHGDEENIESRTTLSQGGEMIRGGLWTPPPQDRQALLVVQ</sequence>
<comment type="caution">
    <text evidence="3">The sequence shown here is derived from an EMBL/GenBank/DDBJ whole genome shotgun (WGS) entry which is preliminary data.</text>
</comment>
<evidence type="ECO:0000313" key="3">
    <source>
        <dbReference type="EMBL" id="KAK1561507.1"/>
    </source>
</evidence>
<accession>A0AAD8PIE3</accession>
<dbReference type="PANTHER" id="PTHR35046:SF9">
    <property type="entry name" value="RNA-DIRECTED DNA POLYMERASE"/>
    <property type="match status" value="1"/>
</dbReference>
<dbReference type="InterPro" id="IPR001584">
    <property type="entry name" value="Integrase_cat-core"/>
</dbReference>
<dbReference type="InterPro" id="IPR036397">
    <property type="entry name" value="RNaseH_sf"/>
</dbReference>
<protein>
    <recommendedName>
        <fullName evidence="2">Integrase catalytic domain-containing protein</fullName>
    </recommendedName>
</protein>
<dbReference type="InterPro" id="IPR056924">
    <property type="entry name" value="SH3_Tf2-1"/>
</dbReference>
<dbReference type="SUPFAM" id="SSF53098">
    <property type="entry name" value="Ribonuclease H-like"/>
    <property type="match status" value="1"/>
</dbReference>
<dbReference type="GO" id="GO:0015074">
    <property type="term" value="P:DNA integration"/>
    <property type="evidence" value="ECO:0007669"/>
    <property type="project" value="InterPro"/>
</dbReference>
<feature type="domain" description="Integrase catalytic" evidence="2">
    <location>
        <begin position="338"/>
        <end position="512"/>
    </location>
</feature>
<evidence type="ECO:0000259" key="2">
    <source>
        <dbReference type="PROSITE" id="PS50994"/>
    </source>
</evidence>
<dbReference type="InterPro" id="IPR043502">
    <property type="entry name" value="DNA/RNA_pol_sf"/>
</dbReference>
<dbReference type="SUPFAM" id="SSF56672">
    <property type="entry name" value="DNA/RNA polymerases"/>
    <property type="match status" value="1"/>
</dbReference>